<dbReference type="SUPFAM" id="SSF47413">
    <property type="entry name" value="lambda repressor-like DNA-binding domains"/>
    <property type="match status" value="1"/>
</dbReference>
<proteinExistence type="predicted"/>
<evidence type="ECO:0000313" key="4">
    <source>
        <dbReference type="Proteomes" id="UP000298097"/>
    </source>
</evidence>
<dbReference type="OrthoDB" id="339000at2"/>
<dbReference type="Gene3D" id="1.10.260.40">
    <property type="entry name" value="lambda repressor-like DNA-binding domains"/>
    <property type="match status" value="1"/>
</dbReference>
<dbReference type="InterPro" id="IPR001387">
    <property type="entry name" value="Cro/C1-type_HTH"/>
</dbReference>
<feature type="domain" description="HTH cro/C1-type" evidence="2">
    <location>
        <begin position="17"/>
        <end position="71"/>
    </location>
</feature>
<dbReference type="RefSeq" id="WP_135773384.1">
    <property type="nucleotide sequence ID" value="NZ_RQEY01000010.1"/>
</dbReference>
<reference evidence="3" key="1">
    <citation type="journal article" date="2019" name="PLoS Negl. Trop. Dis.">
        <title>Revisiting the worldwide diversity of Leptospira species in the environment.</title>
        <authorList>
            <person name="Vincent A.T."/>
            <person name="Schiettekatte O."/>
            <person name="Bourhy P."/>
            <person name="Veyrier F.J."/>
            <person name="Picardeau M."/>
        </authorList>
    </citation>
    <scope>NUCLEOTIDE SEQUENCE [LARGE SCALE GENOMIC DNA]</scope>
    <source>
        <strain evidence="3">201800301</strain>
    </source>
</reference>
<dbReference type="SMART" id="SM00530">
    <property type="entry name" value="HTH_XRE"/>
    <property type="match status" value="1"/>
</dbReference>
<evidence type="ECO:0000313" key="3">
    <source>
        <dbReference type="EMBL" id="TGK42470.1"/>
    </source>
</evidence>
<dbReference type="GO" id="GO:0005829">
    <property type="term" value="C:cytosol"/>
    <property type="evidence" value="ECO:0007669"/>
    <property type="project" value="TreeGrafter"/>
</dbReference>
<gene>
    <name evidence="3" type="ORF">EHO65_06875</name>
</gene>
<accession>A0A4R9H8U0</accession>
<evidence type="ECO:0000256" key="1">
    <source>
        <dbReference type="ARBA" id="ARBA00023125"/>
    </source>
</evidence>
<dbReference type="GO" id="GO:0003700">
    <property type="term" value="F:DNA-binding transcription factor activity"/>
    <property type="evidence" value="ECO:0007669"/>
    <property type="project" value="TreeGrafter"/>
</dbReference>
<dbReference type="PANTHER" id="PTHR46797:SF1">
    <property type="entry name" value="METHYLPHOSPHONATE SYNTHASE"/>
    <property type="match status" value="1"/>
</dbReference>
<dbReference type="PROSITE" id="PS50943">
    <property type="entry name" value="HTH_CROC1"/>
    <property type="match status" value="1"/>
</dbReference>
<keyword evidence="1" id="KW-0238">DNA-binding</keyword>
<dbReference type="InterPro" id="IPR010982">
    <property type="entry name" value="Lambda_DNA-bd_dom_sf"/>
</dbReference>
<dbReference type="EMBL" id="RQEY01000010">
    <property type="protein sequence ID" value="TGK42470.1"/>
    <property type="molecule type" value="Genomic_DNA"/>
</dbReference>
<dbReference type="Pfam" id="PF01381">
    <property type="entry name" value="HTH_3"/>
    <property type="match status" value="1"/>
</dbReference>
<dbReference type="PANTHER" id="PTHR46797">
    <property type="entry name" value="HTH-TYPE TRANSCRIPTIONAL REGULATOR"/>
    <property type="match status" value="1"/>
</dbReference>
<organism evidence="3 4">
    <name type="scientific">Leptospira andrefontaineae</name>
    <dbReference type="NCBI Taxonomy" id="2484976"/>
    <lineage>
        <taxon>Bacteria</taxon>
        <taxon>Pseudomonadati</taxon>
        <taxon>Spirochaetota</taxon>
        <taxon>Spirochaetia</taxon>
        <taxon>Leptospirales</taxon>
        <taxon>Leptospiraceae</taxon>
        <taxon>Leptospira</taxon>
    </lineage>
</organism>
<comment type="caution">
    <text evidence="3">The sequence shown here is derived from an EMBL/GenBank/DDBJ whole genome shotgun (WGS) entry which is preliminary data.</text>
</comment>
<dbReference type="InterPro" id="IPR050807">
    <property type="entry name" value="TransReg_Diox_bact_type"/>
</dbReference>
<evidence type="ECO:0000259" key="2">
    <source>
        <dbReference type="PROSITE" id="PS50943"/>
    </source>
</evidence>
<dbReference type="Proteomes" id="UP000298097">
    <property type="component" value="Unassembled WGS sequence"/>
</dbReference>
<keyword evidence="4" id="KW-1185">Reference proteome</keyword>
<dbReference type="CDD" id="cd00093">
    <property type="entry name" value="HTH_XRE"/>
    <property type="match status" value="1"/>
</dbReference>
<sequence>MEKSWGDKLDQWIGKAIRENRKKAKITVEALSEATNLSKSSIVQIERGDQSTPIHNIYRIAEVLSIDILEILPTMQDYRKLKSAPVDNLSLDRVSSEELSNVMHFLSTYKKDPKSARKKKS</sequence>
<name>A0A4R9H8U0_9LEPT</name>
<dbReference type="AlphaFoldDB" id="A0A4R9H8U0"/>
<dbReference type="GO" id="GO:0003677">
    <property type="term" value="F:DNA binding"/>
    <property type="evidence" value="ECO:0007669"/>
    <property type="project" value="UniProtKB-KW"/>
</dbReference>
<protein>
    <submittedName>
        <fullName evidence="3">XRE family transcriptional regulator</fullName>
    </submittedName>
</protein>